<evidence type="ECO:0000313" key="3">
    <source>
        <dbReference type="Proteomes" id="UP000799424"/>
    </source>
</evidence>
<protein>
    <recommendedName>
        <fullName evidence="4">Transcriptional regulator</fullName>
    </recommendedName>
</protein>
<feature type="region of interest" description="Disordered" evidence="1">
    <location>
        <begin position="228"/>
        <end position="273"/>
    </location>
</feature>
<evidence type="ECO:0000313" key="2">
    <source>
        <dbReference type="EMBL" id="KAF2823117.1"/>
    </source>
</evidence>
<dbReference type="Pfam" id="PF04299">
    <property type="entry name" value="FMN_bind_2"/>
    <property type="match status" value="1"/>
</dbReference>
<feature type="compositionally biased region" description="Basic and acidic residues" evidence="1">
    <location>
        <begin position="248"/>
        <end position="258"/>
    </location>
</feature>
<gene>
    <name evidence="2" type="ORF">CC86DRAFT_372828</name>
</gene>
<dbReference type="PANTHER" id="PTHR35802">
    <property type="entry name" value="PROTEASE SYNTHASE AND SPORULATION PROTEIN PAI 2"/>
    <property type="match status" value="1"/>
</dbReference>
<reference evidence="2" key="1">
    <citation type="journal article" date="2020" name="Stud. Mycol.">
        <title>101 Dothideomycetes genomes: a test case for predicting lifestyles and emergence of pathogens.</title>
        <authorList>
            <person name="Haridas S."/>
            <person name="Albert R."/>
            <person name="Binder M."/>
            <person name="Bloem J."/>
            <person name="Labutti K."/>
            <person name="Salamov A."/>
            <person name="Andreopoulos B."/>
            <person name="Baker S."/>
            <person name="Barry K."/>
            <person name="Bills G."/>
            <person name="Bluhm B."/>
            <person name="Cannon C."/>
            <person name="Castanera R."/>
            <person name="Culley D."/>
            <person name="Daum C."/>
            <person name="Ezra D."/>
            <person name="Gonzalez J."/>
            <person name="Henrissat B."/>
            <person name="Kuo A."/>
            <person name="Liang C."/>
            <person name="Lipzen A."/>
            <person name="Lutzoni F."/>
            <person name="Magnuson J."/>
            <person name="Mondo S."/>
            <person name="Nolan M."/>
            <person name="Ohm R."/>
            <person name="Pangilinan J."/>
            <person name="Park H.-J."/>
            <person name="Ramirez L."/>
            <person name="Alfaro M."/>
            <person name="Sun H."/>
            <person name="Tritt A."/>
            <person name="Yoshinaga Y."/>
            <person name="Zwiers L.-H."/>
            <person name="Turgeon B."/>
            <person name="Goodwin S."/>
            <person name="Spatafora J."/>
            <person name="Crous P."/>
            <person name="Grigoriev I."/>
        </authorList>
    </citation>
    <scope>NUCLEOTIDE SEQUENCE</scope>
    <source>
        <strain evidence="2">CBS 113818</strain>
    </source>
</reference>
<sequence length="273" mass="30249">MYLRTVHAETSLPILRQLIINNPLGVLTTAIPHASKRFPTLLSSHIPWVLDVQDPSSETELGVLRGHLARPNPQSKSMIENVESRGLPSGSYLEEEVLVLFTAPAHHYVTPKFYTETKPKTGKVVPTWNYAAAQAYGRARIFFDSKAPETGAYLSKQIRDLSQHAEETVMKYDAEDGRPRAWQVEDAPEKYIELLLKGIIGIEIQIDRLEGKFKMSQEMGAGDREGVAGGFEKLGSEVGGQMARTVRQRGEMKDEATKKSGLASRKVDATESG</sequence>
<dbReference type="InterPro" id="IPR012349">
    <property type="entry name" value="Split_barrel_FMN-bd"/>
</dbReference>
<dbReference type="Gene3D" id="2.30.110.10">
    <property type="entry name" value="Electron Transport, Fmn-binding Protein, Chain A"/>
    <property type="match status" value="1"/>
</dbReference>
<evidence type="ECO:0000256" key="1">
    <source>
        <dbReference type="SAM" id="MobiDB-lite"/>
    </source>
</evidence>
<accession>A0A6A6ZS14</accession>
<dbReference type="OrthoDB" id="2101473at2759"/>
<dbReference type="Proteomes" id="UP000799424">
    <property type="component" value="Unassembled WGS sequence"/>
</dbReference>
<proteinExistence type="predicted"/>
<dbReference type="PANTHER" id="PTHR35802:SF1">
    <property type="entry name" value="PROTEASE SYNTHASE AND SPORULATION PROTEIN PAI 2"/>
    <property type="match status" value="1"/>
</dbReference>
<dbReference type="EMBL" id="MU006233">
    <property type="protein sequence ID" value="KAF2823117.1"/>
    <property type="molecule type" value="Genomic_DNA"/>
</dbReference>
<dbReference type="SUPFAM" id="SSF50475">
    <property type="entry name" value="FMN-binding split barrel"/>
    <property type="match status" value="1"/>
</dbReference>
<dbReference type="AlphaFoldDB" id="A0A6A6ZS14"/>
<keyword evidence="3" id="KW-1185">Reference proteome</keyword>
<organism evidence="2 3">
    <name type="scientific">Ophiobolus disseminans</name>
    <dbReference type="NCBI Taxonomy" id="1469910"/>
    <lineage>
        <taxon>Eukaryota</taxon>
        <taxon>Fungi</taxon>
        <taxon>Dikarya</taxon>
        <taxon>Ascomycota</taxon>
        <taxon>Pezizomycotina</taxon>
        <taxon>Dothideomycetes</taxon>
        <taxon>Pleosporomycetidae</taxon>
        <taxon>Pleosporales</taxon>
        <taxon>Pleosporineae</taxon>
        <taxon>Phaeosphaeriaceae</taxon>
        <taxon>Ophiobolus</taxon>
    </lineage>
</organism>
<evidence type="ECO:0008006" key="4">
    <source>
        <dbReference type="Google" id="ProtNLM"/>
    </source>
</evidence>
<dbReference type="InterPro" id="IPR007396">
    <property type="entry name" value="TR_PAI2-type"/>
</dbReference>
<name>A0A6A6ZS14_9PLEO</name>